<dbReference type="EMBL" id="JAEHOC010000078">
    <property type="protein sequence ID" value="KAG2423516.1"/>
    <property type="molecule type" value="Genomic_DNA"/>
</dbReference>
<dbReference type="OrthoDB" id="47330at2759"/>
<dbReference type="Gene3D" id="3.40.50.410">
    <property type="entry name" value="von Willebrand factor, type A domain"/>
    <property type="match status" value="1"/>
</dbReference>
<protein>
    <recommendedName>
        <fullName evidence="2">VWFA domain-containing protein</fullName>
    </recommendedName>
</protein>
<dbReference type="Proteomes" id="UP000650467">
    <property type="component" value="Unassembled WGS sequence"/>
</dbReference>
<feature type="compositionally biased region" description="Polar residues" evidence="1">
    <location>
        <begin position="251"/>
        <end position="261"/>
    </location>
</feature>
<proteinExistence type="predicted"/>
<dbReference type="Pfam" id="PF13519">
    <property type="entry name" value="VWA_2"/>
    <property type="match status" value="1"/>
</dbReference>
<name>A0A835SP92_CHLIN</name>
<organism evidence="3 4">
    <name type="scientific">Chlamydomonas incerta</name>
    <dbReference type="NCBI Taxonomy" id="51695"/>
    <lineage>
        <taxon>Eukaryota</taxon>
        <taxon>Viridiplantae</taxon>
        <taxon>Chlorophyta</taxon>
        <taxon>core chlorophytes</taxon>
        <taxon>Chlorophyceae</taxon>
        <taxon>CS clade</taxon>
        <taxon>Chlamydomonadales</taxon>
        <taxon>Chlamydomonadaceae</taxon>
        <taxon>Chlamydomonas</taxon>
    </lineage>
</organism>
<comment type="caution">
    <text evidence="3">The sequence shown here is derived from an EMBL/GenBank/DDBJ whole genome shotgun (WGS) entry which is preliminary data.</text>
</comment>
<feature type="region of interest" description="Disordered" evidence="1">
    <location>
        <begin position="155"/>
        <end position="204"/>
    </location>
</feature>
<dbReference type="SUPFAM" id="SSF53300">
    <property type="entry name" value="vWA-like"/>
    <property type="match status" value="1"/>
</dbReference>
<dbReference type="PANTHER" id="PTHR36846:SF1">
    <property type="entry name" value="PROTEIN VIAA"/>
    <property type="match status" value="1"/>
</dbReference>
<feature type="compositionally biased region" description="Low complexity" evidence="1">
    <location>
        <begin position="228"/>
        <end position="244"/>
    </location>
</feature>
<feature type="compositionally biased region" description="Low complexity" evidence="1">
    <location>
        <begin position="413"/>
        <end position="435"/>
    </location>
</feature>
<feature type="region of interest" description="Disordered" evidence="1">
    <location>
        <begin position="1"/>
        <end position="33"/>
    </location>
</feature>
<evidence type="ECO:0000256" key="1">
    <source>
        <dbReference type="SAM" id="MobiDB-lite"/>
    </source>
</evidence>
<accession>A0A835SP92</accession>
<dbReference type="GO" id="GO:0005829">
    <property type="term" value="C:cytosol"/>
    <property type="evidence" value="ECO:0007669"/>
    <property type="project" value="TreeGrafter"/>
</dbReference>
<dbReference type="PANTHER" id="PTHR36846">
    <property type="entry name" value="PROTEIN VIAA"/>
    <property type="match status" value="1"/>
</dbReference>
<feature type="domain" description="VWFA" evidence="2">
    <location>
        <begin position="513"/>
        <end position="617"/>
    </location>
</feature>
<dbReference type="InterPro" id="IPR036465">
    <property type="entry name" value="vWFA_dom_sf"/>
</dbReference>
<dbReference type="AlphaFoldDB" id="A0A835SP92"/>
<feature type="region of interest" description="Disordered" evidence="1">
    <location>
        <begin position="218"/>
        <end position="261"/>
    </location>
</feature>
<feature type="region of interest" description="Disordered" evidence="1">
    <location>
        <begin position="401"/>
        <end position="446"/>
    </location>
</feature>
<evidence type="ECO:0000259" key="2">
    <source>
        <dbReference type="Pfam" id="PF13519"/>
    </source>
</evidence>
<sequence>MQQMASLGGKPGAPVGRSCTAVRSVDPEHPERPTFGFELLGPNWSNRARLSEEMLNSLMELPGTRGMYDLRARADALATWKMALQRGTLPKMDDLEWPQEPFRSKFADALRNMEMPRFTRRYPAILDTLIKQMLGLAQEFEEKLAAAEAAQQNKQQQQQKQQQRSQGSQNQEQQDQQQQSQEASAAGGGGSEQPQQGDGPPPEEMEINEEELQQMMQEAMEQTKNENKQQQQQQQSKQLQISLQDMEGDAKQQNSESQQALAAQLEKIAEDIVKQFEAEMGEVMDNLEKGEMAFDDLNSLLDSAEGFDLSRGTWRRSGWRELDALREVLEKVPELRELVRQLGRGGGKGPLRRAPEELEARGYPPGVIRSPLQPEEVRGLTRSGDLSRMLPSEMALLAHGWPRRGRPAPVPTPAGAAAGRQQPGASSSASAGTSPHPVGGAEPHIPAAASVSSGEFDLEEYYLPGAHAARRLHRVRRAERMLLSYDRTGWLEDEPARVTSRMEIRPAAEMGPIILCLDTSGSMRGARETVAKALALECLRGAHRQRRACYLYAFSGPNEVQELQLSVDVDSLDALLAFLSCSFMGGTDVDAPLKLSLERLAQAEWAQADILMVTDGEIPNPDDKIIEAISRAHDEMGLEVHGLLVASHVTEAMRKLCTDVHVFKSWSAVPGGQDYMYS</sequence>
<evidence type="ECO:0000313" key="3">
    <source>
        <dbReference type="EMBL" id="KAG2423516.1"/>
    </source>
</evidence>
<reference evidence="3" key="1">
    <citation type="journal article" date="2020" name="bioRxiv">
        <title>Comparative genomics of Chlamydomonas.</title>
        <authorList>
            <person name="Craig R.J."/>
            <person name="Hasan A.R."/>
            <person name="Ness R.W."/>
            <person name="Keightley P.D."/>
        </authorList>
    </citation>
    <scope>NUCLEOTIDE SEQUENCE</scope>
    <source>
        <strain evidence="3">SAG 7.73</strain>
    </source>
</reference>
<dbReference type="InterPro" id="IPR002035">
    <property type="entry name" value="VWF_A"/>
</dbReference>
<evidence type="ECO:0000313" key="4">
    <source>
        <dbReference type="Proteomes" id="UP000650467"/>
    </source>
</evidence>
<keyword evidence="4" id="KW-1185">Reference proteome</keyword>
<feature type="region of interest" description="Disordered" evidence="1">
    <location>
        <begin position="344"/>
        <end position="385"/>
    </location>
</feature>
<feature type="compositionally biased region" description="Low complexity" evidence="1">
    <location>
        <begin position="155"/>
        <end position="185"/>
    </location>
</feature>
<gene>
    <name evidence="3" type="ORF">HXX76_015264</name>
</gene>